<reference evidence="2" key="1">
    <citation type="submission" date="2020-05" db="EMBL/GenBank/DDBJ databases">
        <title>Phylogenomic resolution of chytrid fungi.</title>
        <authorList>
            <person name="Stajich J.E."/>
            <person name="Amses K."/>
            <person name="Simmons R."/>
            <person name="Seto K."/>
            <person name="Myers J."/>
            <person name="Bonds A."/>
            <person name="Quandt C.A."/>
            <person name="Barry K."/>
            <person name="Liu P."/>
            <person name="Grigoriev I."/>
            <person name="Longcore J.E."/>
            <person name="James T.Y."/>
        </authorList>
    </citation>
    <scope>NUCLEOTIDE SEQUENCE</scope>
    <source>
        <strain evidence="2">JEL0379</strain>
    </source>
</reference>
<evidence type="ECO:0000259" key="1">
    <source>
        <dbReference type="PROSITE" id="PS50263"/>
    </source>
</evidence>
<dbReference type="GO" id="GO:0070773">
    <property type="term" value="F:protein-N-terminal glutamine amidohydrolase activity"/>
    <property type="evidence" value="ECO:0007669"/>
    <property type="project" value="InterPro"/>
</dbReference>
<dbReference type="SUPFAM" id="SSF56317">
    <property type="entry name" value="Carbon-nitrogen hydrolase"/>
    <property type="match status" value="1"/>
</dbReference>
<dbReference type="AlphaFoldDB" id="A0AAD5TLM3"/>
<dbReference type="GO" id="GO:0008418">
    <property type="term" value="F:protein-N-terminal asparagine amidohydrolase activity"/>
    <property type="evidence" value="ECO:0007669"/>
    <property type="project" value="InterPro"/>
</dbReference>
<dbReference type="InterPro" id="IPR003010">
    <property type="entry name" value="C-N_Hydrolase"/>
</dbReference>
<comment type="caution">
    <text evidence="2">The sequence shown here is derived from an EMBL/GenBank/DDBJ whole genome shotgun (WGS) entry which is preliminary data.</text>
</comment>
<dbReference type="InterPro" id="IPR039703">
    <property type="entry name" value="Nta1"/>
</dbReference>
<proteinExistence type="predicted"/>
<dbReference type="PANTHER" id="PTHR11750:SF26">
    <property type="entry name" value="PROTEIN N-TERMINAL AMIDASE"/>
    <property type="match status" value="1"/>
</dbReference>
<evidence type="ECO:0000313" key="3">
    <source>
        <dbReference type="Proteomes" id="UP001212152"/>
    </source>
</evidence>
<accession>A0AAD5TLM3</accession>
<sequence length="191" mass="20710">MSFPYHPKTTACLQFTPVHRAPHASRALADSLLGGAPGMIDLDLLVGYPRRVGQKLFNSVSLVAPDGTTVYTYDKTFLYEADETWAEEGSGFTCVEVIGLGKVGPGICMDINPYRFAAPFEDYEFATFQAQSAATILPLSMAWILPDDEPPGDSASVGTVKYWALRMRPVVEAKEDVLVIAANRTGSENVA</sequence>
<name>A0AAD5TLM3_9FUNG</name>
<organism evidence="2 3">
    <name type="scientific">Geranomyces variabilis</name>
    <dbReference type="NCBI Taxonomy" id="109894"/>
    <lineage>
        <taxon>Eukaryota</taxon>
        <taxon>Fungi</taxon>
        <taxon>Fungi incertae sedis</taxon>
        <taxon>Chytridiomycota</taxon>
        <taxon>Chytridiomycota incertae sedis</taxon>
        <taxon>Chytridiomycetes</taxon>
        <taxon>Spizellomycetales</taxon>
        <taxon>Powellomycetaceae</taxon>
        <taxon>Geranomyces</taxon>
    </lineage>
</organism>
<feature type="domain" description="CN hydrolase" evidence="1">
    <location>
        <begin position="1"/>
        <end position="191"/>
    </location>
</feature>
<dbReference type="EMBL" id="JADGJQ010000017">
    <property type="protein sequence ID" value="KAJ3180250.1"/>
    <property type="molecule type" value="Genomic_DNA"/>
</dbReference>
<gene>
    <name evidence="2" type="primary">NTA1</name>
    <name evidence="2" type="ORF">HDU87_002128</name>
</gene>
<dbReference type="InterPro" id="IPR036526">
    <property type="entry name" value="C-N_Hydrolase_sf"/>
</dbReference>
<dbReference type="PROSITE" id="PS50263">
    <property type="entry name" value="CN_HYDROLASE"/>
    <property type="match status" value="1"/>
</dbReference>
<dbReference type="Gene3D" id="3.60.110.10">
    <property type="entry name" value="Carbon-nitrogen hydrolase"/>
    <property type="match status" value="1"/>
</dbReference>
<dbReference type="PANTHER" id="PTHR11750">
    <property type="entry name" value="PROTEIN N-TERMINAL AMIDASE"/>
    <property type="match status" value="1"/>
</dbReference>
<protein>
    <submittedName>
        <fullName evidence="2">Carbon-nitrogen hydrolase</fullName>
    </submittedName>
</protein>
<keyword evidence="2" id="KW-0378">Hydrolase</keyword>
<dbReference type="GO" id="GO:0030163">
    <property type="term" value="P:protein catabolic process"/>
    <property type="evidence" value="ECO:0007669"/>
    <property type="project" value="TreeGrafter"/>
</dbReference>
<keyword evidence="3" id="KW-1185">Reference proteome</keyword>
<dbReference type="Proteomes" id="UP001212152">
    <property type="component" value="Unassembled WGS sequence"/>
</dbReference>
<evidence type="ECO:0000313" key="2">
    <source>
        <dbReference type="EMBL" id="KAJ3180250.1"/>
    </source>
</evidence>